<keyword evidence="4" id="KW-1185">Reference proteome</keyword>
<protein>
    <submittedName>
        <fullName evidence="3">OmpA family protein</fullName>
    </submittedName>
</protein>
<dbReference type="PROSITE" id="PS51123">
    <property type="entry name" value="OMPA_2"/>
    <property type="match status" value="1"/>
</dbReference>
<evidence type="ECO:0000256" key="1">
    <source>
        <dbReference type="PROSITE-ProRule" id="PRU00473"/>
    </source>
</evidence>
<sequence length="137" mass="16057">MVTRFFYMLILLILPFQGIAQTEHIRKSIYFPGGQYYITPYQLETLREFLDSIPDLHHYSITIHSHTDNIGGVSYNQWLSQMRSTTTINELLNNNGILLEAIEQKDFGQFNPVYDNSTPQGRQMNRRVDIVFWPISL</sequence>
<dbReference type="EMBL" id="FWYF01000001">
    <property type="protein sequence ID" value="SMD31840.1"/>
    <property type="molecule type" value="Genomic_DNA"/>
</dbReference>
<dbReference type="AlphaFoldDB" id="A0A1W2G5A0"/>
<feature type="domain" description="OmpA-like" evidence="2">
    <location>
        <begin position="18"/>
        <end position="136"/>
    </location>
</feature>
<name>A0A1W2G5A0_REIFA</name>
<dbReference type="PANTHER" id="PTHR30329">
    <property type="entry name" value="STATOR ELEMENT OF FLAGELLAR MOTOR COMPLEX"/>
    <property type="match status" value="1"/>
</dbReference>
<gene>
    <name evidence="3" type="ORF">SAMN04488029_0178</name>
</gene>
<dbReference type="Proteomes" id="UP000192472">
    <property type="component" value="Unassembled WGS sequence"/>
</dbReference>
<dbReference type="InterPro" id="IPR006665">
    <property type="entry name" value="OmpA-like"/>
</dbReference>
<accession>A0A1W2G5A0</accession>
<dbReference type="Pfam" id="PF00691">
    <property type="entry name" value="OmpA"/>
    <property type="match status" value="1"/>
</dbReference>
<dbReference type="SUPFAM" id="SSF103088">
    <property type="entry name" value="OmpA-like"/>
    <property type="match status" value="1"/>
</dbReference>
<dbReference type="CDD" id="cd07185">
    <property type="entry name" value="OmpA_C-like"/>
    <property type="match status" value="1"/>
</dbReference>
<proteinExistence type="predicted"/>
<evidence type="ECO:0000313" key="4">
    <source>
        <dbReference type="Proteomes" id="UP000192472"/>
    </source>
</evidence>
<dbReference type="Gene3D" id="3.30.1330.60">
    <property type="entry name" value="OmpA-like domain"/>
    <property type="match status" value="1"/>
</dbReference>
<reference evidence="3 4" key="1">
    <citation type="submission" date="2017-04" db="EMBL/GenBank/DDBJ databases">
        <authorList>
            <person name="Afonso C.L."/>
            <person name="Miller P.J."/>
            <person name="Scott M.A."/>
            <person name="Spackman E."/>
            <person name="Goraichik I."/>
            <person name="Dimitrov K.M."/>
            <person name="Suarez D.L."/>
            <person name="Swayne D.E."/>
        </authorList>
    </citation>
    <scope>NUCLEOTIDE SEQUENCE [LARGE SCALE GENOMIC DNA]</scope>
    <source>
        <strain evidence="3 4">DSM 26133</strain>
    </source>
</reference>
<dbReference type="InterPro" id="IPR050330">
    <property type="entry name" value="Bact_OuterMem_StrucFunc"/>
</dbReference>
<evidence type="ECO:0000259" key="2">
    <source>
        <dbReference type="PROSITE" id="PS51123"/>
    </source>
</evidence>
<dbReference type="InterPro" id="IPR036737">
    <property type="entry name" value="OmpA-like_sf"/>
</dbReference>
<dbReference type="PANTHER" id="PTHR30329:SF21">
    <property type="entry name" value="LIPOPROTEIN YIAD-RELATED"/>
    <property type="match status" value="1"/>
</dbReference>
<keyword evidence="1" id="KW-0472">Membrane</keyword>
<dbReference type="OrthoDB" id="9782229at2"/>
<evidence type="ECO:0000313" key="3">
    <source>
        <dbReference type="EMBL" id="SMD31840.1"/>
    </source>
</evidence>
<dbReference type="STRING" id="692418.SAMN04488029_0178"/>
<organism evidence="3 4">
    <name type="scientific">Reichenbachiella faecimaris</name>
    <dbReference type="NCBI Taxonomy" id="692418"/>
    <lineage>
        <taxon>Bacteria</taxon>
        <taxon>Pseudomonadati</taxon>
        <taxon>Bacteroidota</taxon>
        <taxon>Cytophagia</taxon>
        <taxon>Cytophagales</taxon>
        <taxon>Reichenbachiellaceae</taxon>
        <taxon>Reichenbachiella</taxon>
    </lineage>
</organism>
<dbReference type="GO" id="GO:0016020">
    <property type="term" value="C:membrane"/>
    <property type="evidence" value="ECO:0007669"/>
    <property type="project" value="UniProtKB-UniRule"/>
</dbReference>